<dbReference type="OrthoDB" id="653814at2"/>
<dbReference type="EMBL" id="WRXO01000001">
    <property type="protein sequence ID" value="MVT39766.1"/>
    <property type="molecule type" value="Genomic_DNA"/>
</dbReference>
<dbReference type="GO" id="GO:0016987">
    <property type="term" value="F:sigma factor activity"/>
    <property type="evidence" value="ECO:0007669"/>
    <property type="project" value="UniProtKB-KW"/>
</dbReference>
<keyword evidence="4" id="KW-0804">Transcription</keyword>
<dbReference type="NCBIfam" id="TIGR02937">
    <property type="entry name" value="sigma70-ECF"/>
    <property type="match status" value="1"/>
</dbReference>
<organism evidence="7 8">
    <name type="scientific">Chitinophaga oryziterrae</name>
    <dbReference type="NCBI Taxonomy" id="1031224"/>
    <lineage>
        <taxon>Bacteria</taxon>
        <taxon>Pseudomonadati</taxon>
        <taxon>Bacteroidota</taxon>
        <taxon>Chitinophagia</taxon>
        <taxon>Chitinophagales</taxon>
        <taxon>Chitinophagaceae</taxon>
        <taxon>Chitinophaga</taxon>
    </lineage>
</organism>
<proteinExistence type="inferred from homology"/>
<evidence type="ECO:0000313" key="8">
    <source>
        <dbReference type="Proteomes" id="UP000468388"/>
    </source>
</evidence>
<evidence type="ECO:0000313" key="7">
    <source>
        <dbReference type="EMBL" id="MVT39766.1"/>
    </source>
</evidence>
<dbReference type="PANTHER" id="PTHR43133:SF46">
    <property type="entry name" value="RNA POLYMERASE SIGMA-70 FACTOR ECF SUBFAMILY"/>
    <property type="match status" value="1"/>
</dbReference>
<dbReference type="InterPro" id="IPR014284">
    <property type="entry name" value="RNA_pol_sigma-70_dom"/>
</dbReference>
<dbReference type="Proteomes" id="UP000468388">
    <property type="component" value="Unassembled WGS sequence"/>
</dbReference>
<dbReference type="SUPFAM" id="SSF88659">
    <property type="entry name" value="Sigma3 and sigma4 domains of RNA polymerase sigma factors"/>
    <property type="match status" value="1"/>
</dbReference>
<gene>
    <name evidence="7" type="ORF">GO495_04160</name>
</gene>
<dbReference type="AlphaFoldDB" id="A0A6N8J681"/>
<dbReference type="InterPro" id="IPR039425">
    <property type="entry name" value="RNA_pol_sigma-70-like"/>
</dbReference>
<dbReference type="Gene3D" id="1.10.10.10">
    <property type="entry name" value="Winged helix-like DNA-binding domain superfamily/Winged helix DNA-binding domain"/>
    <property type="match status" value="1"/>
</dbReference>
<dbReference type="Pfam" id="PF04542">
    <property type="entry name" value="Sigma70_r2"/>
    <property type="match status" value="1"/>
</dbReference>
<reference evidence="7 8" key="1">
    <citation type="submission" date="2019-12" db="EMBL/GenBank/DDBJ databases">
        <title>The draft genomic sequence of strain Chitinophaga oryziterrae JCM 16595.</title>
        <authorList>
            <person name="Zhang X."/>
        </authorList>
    </citation>
    <scope>NUCLEOTIDE SEQUENCE [LARGE SCALE GENOMIC DNA]</scope>
    <source>
        <strain evidence="7 8">JCM 16595</strain>
    </source>
</reference>
<dbReference type="InterPro" id="IPR013324">
    <property type="entry name" value="RNA_pol_sigma_r3/r4-like"/>
</dbReference>
<comment type="similarity">
    <text evidence="1">Belongs to the sigma-70 factor family. ECF subfamily.</text>
</comment>
<evidence type="ECO:0000259" key="5">
    <source>
        <dbReference type="Pfam" id="PF04542"/>
    </source>
</evidence>
<evidence type="ECO:0000256" key="4">
    <source>
        <dbReference type="ARBA" id="ARBA00023163"/>
    </source>
</evidence>
<keyword evidence="2" id="KW-0805">Transcription regulation</keyword>
<dbReference type="SUPFAM" id="SSF88946">
    <property type="entry name" value="Sigma2 domain of RNA polymerase sigma factors"/>
    <property type="match status" value="1"/>
</dbReference>
<dbReference type="InterPro" id="IPR013325">
    <property type="entry name" value="RNA_pol_sigma_r2"/>
</dbReference>
<dbReference type="GO" id="GO:0006352">
    <property type="term" value="P:DNA-templated transcription initiation"/>
    <property type="evidence" value="ECO:0007669"/>
    <property type="project" value="InterPro"/>
</dbReference>
<name>A0A6N8J681_9BACT</name>
<keyword evidence="8" id="KW-1185">Reference proteome</keyword>
<evidence type="ECO:0000256" key="3">
    <source>
        <dbReference type="ARBA" id="ARBA00023082"/>
    </source>
</evidence>
<dbReference type="PANTHER" id="PTHR43133">
    <property type="entry name" value="RNA POLYMERASE ECF-TYPE SIGMA FACTO"/>
    <property type="match status" value="1"/>
</dbReference>
<dbReference type="RefSeq" id="WP_157298413.1">
    <property type="nucleotide sequence ID" value="NZ_BAAAZB010000005.1"/>
</dbReference>
<feature type="domain" description="RNA polymerase sigma-70 region 2" evidence="5">
    <location>
        <begin position="26"/>
        <end position="91"/>
    </location>
</feature>
<feature type="domain" description="RNA polymerase sigma factor 70 region 4 type 2" evidence="6">
    <location>
        <begin position="121"/>
        <end position="173"/>
    </location>
</feature>
<evidence type="ECO:0000256" key="2">
    <source>
        <dbReference type="ARBA" id="ARBA00023015"/>
    </source>
</evidence>
<accession>A0A6N8J681</accession>
<dbReference type="InterPro" id="IPR013249">
    <property type="entry name" value="RNA_pol_sigma70_r4_t2"/>
</dbReference>
<evidence type="ECO:0000256" key="1">
    <source>
        <dbReference type="ARBA" id="ARBA00010641"/>
    </source>
</evidence>
<keyword evidence="3" id="KW-0731">Sigma factor</keyword>
<dbReference type="GO" id="GO:0003677">
    <property type="term" value="F:DNA binding"/>
    <property type="evidence" value="ECO:0007669"/>
    <property type="project" value="InterPro"/>
</dbReference>
<dbReference type="InterPro" id="IPR007627">
    <property type="entry name" value="RNA_pol_sigma70_r2"/>
</dbReference>
<dbReference type="InterPro" id="IPR036388">
    <property type="entry name" value="WH-like_DNA-bd_sf"/>
</dbReference>
<sequence length="181" mass="21204">MRHANTNDLQQGYRPADEEVTYEKIFKQYAKALWAEAFRHLQDQQEAKDIVQELLIEIWEKRSLKNVESTIMSYLFQSIRYKCYRYIKNKNAEEHKAAAWSFFQEDCTETESSLETRELQQSIAAAIKTLPIQSSSIFTQVFIEGKKRKDVAANMGISVNTVNVHIYTACKRLKEKLKKIQ</sequence>
<protein>
    <submittedName>
        <fullName evidence="7">Sigma-70 family RNA polymerase sigma factor</fullName>
    </submittedName>
</protein>
<dbReference type="Pfam" id="PF08281">
    <property type="entry name" value="Sigma70_r4_2"/>
    <property type="match status" value="1"/>
</dbReference>
<evidence type="ECO:0000259" key="6">
    <source>
        <dbReference type="Pfam" id="PF08281"/>
    </source>
</evidence>
<dbReference type="Gene3D" id="1.10.1740.10">
    <property type="match status" value="1"/>
</dbReference>
<comment type="caution">
    <text evidence="7">The sequence shown here is derived from an EMBL/GenBank/DDBJ whole genome shotgun (WGS) entry which is preliminary data.</text>
</comment>